<gene>
    <name evidence="3" type="ORF">ACG33_03975</name>
</gene>
<dbReference type="OrthoDB" id="9792500at2"/>
<accession>A0A127F7A1</accession>
<dbReference type="PANTHER" id="PTHR46268:SF6">
    <property type="entry name" value="UNIVERSAL STRESS PROTEIN UP12"/>
    <property type="match status" value="1"/>
</dbReference>
<dbReference type="CDD" id="cd23659">
    <property type="entry name" value="USP_At3g01520-like"/>
    <property type="match status" value="1"/>
</dbReference>
<organism evidence="3 4">
    <name type="scientific">Steroidobacter denitrificans</name>
    <dbReference type="NCBI Taxonomy" id="465721"/>
    <lineage>
        <taxon>Bacteria</taxon>
        <taxon>Pseudomonadati</taxon>
        <taxon>Pseudomonadota</taxon>
        <taxon>Gammaproteobacteria</taxon>
        <taxon>Steroidobacterales</taxon>
        <taxon>Steroidobacteraceae</taxon>
        <taxon>Steroidobacter</taxon>
    </lineage>
</organism>
<feature type="domain" description="UspA" evidence="2">
    <location>
        <begin position="4"/>
        <end position="143"/>
    </location>
</feature>
<dbReference type="RefSeq" id="WP_066918905.1">
    <property type="nucleotide sequence ID" value="NZ_CP011971.1"/>
</dbReference>
<dbReference type="Pfam" id="PF00582">
    <property type="entry name" value="Usp"/>
    <property type="match status" value="2"/>
</dbReference>
<dbReference type="STRING" id="465721.ACG33_03975"/>
<dbReference type="InterPro" id="IPR006015">
    <property type="entry name" value="Universal_stress_UspA"/>
</dbReference>
<comment type="similarity">
    <text evidence="1">Belongs to the universal stress protein A family.</text>
</comment>
<keyword evidence="4" id="KW-1185">Reference proteome</keyword>
<dbReference type="EMBL" id="CP011971">
    <property type="protein sequence ID" value="AMN46277.1"/>
    <property type="molecule type" value="Genomic_DNA"/>
</dbReference>
<dbReference type="InterPro" id="IPR014729">
    <property type="entry name" value="Rossmann-like_a/b/a_fold"/>
</dbReference>
<evidence type="ECO:0000256" key="1">
    <source>
        <dbReference type="ARBA" id="ARBA00008791"/>
    </source>
</evidence>
<evidence type="ECO:0000313" key="3">
    <source>
        <dbReference type="EMBL" id="AMN46277.1"/>
    </source>
</evidence>
<dbReference type="AlphaFoldDB" id="A0A127F7A1"/>
<name>A0A127F7A1_STEDE</name>
<sequence>MNSIRKIVAATDFSFNAHRAARRAGVLAKEQAAALQLLHILNRPTGKALKMMLGASADIEYELLGEAQRALDSLAQDVVAAGGTVDASKVREGVVIDEILAAAAGADLLVLGPRGLNPVQDFVLGTTAERIARMIVRPLLLVKQDPAIRYEHVLVPVDFSEHSLPALQFARILAPQAVIHVFHAFDCPFEGRLRSAGVPEDAINEYSAATAREAHVSMTALLERAQDQGAVPLIERGDARSLITARAADHGCTLIVMGKQGRSWLSEFILGSVTRLMLERSACDVLVVPQPRPL</sequence>
<dbReference type="InterPro" id="IPR006016">
    <property type="entry name" value="UspA"/>
</dbReference>
<dbReference type="Proteomes" id="UP000070250">
    <property type="component" value="Chromosome"/>
</dbReference>
<dbReference type="PRINTS" id="PR01438">
    <property type="entry name" value="UNVRSLSTRESS"/>
</dbReference>
<dbReference type="KEGG" id="sdf:ACG33_03975"/>
<dbReference type="Gene3D" id="3.40.50.620">
    <property type="entry name" value="HUPs"/>
    <property type="match status" value="2"/>
</dbReference>
<dbReference type="SUPFAM" id="SSF52402">
    <property type="entry name" value="Adenine nucleotide alpha hydrolases-like"/>
    <property type="match status" value="2"/>
</dbReference>
<protein>
    <recommendedName>
        <fullName evidence="2">UspA domain-containing protein</fullName>
    </recommendedName>
</protein>
<dbReference type="CDD" id="cd00293">
    <property type="entry name" value="USP-like"/>
    <property type="match status" value="1"/>
</dbReference>
<reference evidence="3 4" key="1">
    <citation type="submission" date="2015-06" db="EMBL/GenBank/DDBJ databases">
        <title>A Comprehensive Approach to Explore the Metabolic and Phylogenetic Diversity of Bacterial Steroid Degradation in the Environment: Testosterone as an Example.</title>
        <authorList>
            <person name="Yang F.-C."/>
            <person name="Chen Y.-L."/>
            <person name="Yu C.-P."/>
            <person name="Tang S.-L."/>
            <person name="Wang P.-H."/>
            <person name="Ismail W."/>
            <person name="Wang C.-H."/>
            <person name="Yang C.-Y."/>
            <person name="Chiang Y.-R."/>
        </authorList>
    </citation>
    <scope>NUCLEOTIDE SEQUENCE [LARGE SCALE GENOMIC DNA]</scope>
    <source>
        <strain evidence="3 4">DSM 18526</strain>
    </source>
</reference>
<feature type="domain" description="UspA" evidence="2">
    <location>
        <begin position="150"/>
        <end position="289"/>
    </location>
</feature>
<dbReference type="PANTHER" id="PTHR46268">
    <property type="entry name" value="STRESS RESPONSE PROTEIN NHAX"/>
    <property type="match status" value="1"/>
</dbReference>
<evidence type="ECO:0000313" key="4">
    <source>
        <dbReference type="Proteomes" id="UP000070250"/>
    </source>
</evidence>
<proteinExistence type="inferred from homology"/>
<evidence type="ECO:0000259" key="2">
    <source>
        <dbReference type="Pfam" id="PF00582"/>
    </source>
</evidence>